<evidence type="ECO:0000256" key="3">
    <source>
        <dbReference type="ARBA" id="ARBA00023289"/>
    </source>
</evidence>
<dbReference type="GO" id="GO:0005882">
    <property type="term" value="C:intermediate filament"/>
    <property type="evidence" value="ECO:0007669"/>
    <property type="project" value="UniProtKB-KW"/>
</dbReference>
<dbReference type="Pfam" id="PF00038">
    <property type="entry name" value="Filament"/>
    <property type="match status" value="1"/>
</dbReference>
<dbReference type="InterPro" id="IPR018039">
    <property type="entry name" value="IF_conserved"/>
</dbReference>
<dbReference type="Gene3D" id="1.20.5.500">
    <property type="entry name" value="Single helix bin"/>
    <property type="match status" value="1"/>
</dbReference>
<feature type="domain" description="IF rod" evidence="9">
    <location>
        <begin position="42"/>
        <end position="398"/>
    </location>
</feature>
<dbReference type="GO" id="GO:0005652">
    <property type="term" value="C:nuclear lamina"/>
    <property type="evidence" value="ECO:0007669"/>
    <property type="project" value="UniProtKB-SubCell"/>
</dbReference>
<dbReference type="InterPro" id="IPR039008">
    <property type="entry name" value="IF_rod_dom"/>
</dbReference>
<evidence type="ECO:0000259" key="9">
    <source>
        <dbReference type="PROSITE" id="PS51842"/>
    </source>
</evidence>
<dbReference type="GeneTree" id="ENSGT00940000164952"/>
<feature type="domain" description="LTD" evidence="8">
    <location>
        <begin position="438"/>
        <end position="555"/>
    </location>
</feature>
<feature type="region of interest" description="Disordered" evidence="7">
    <location>
        <begin position="395"/>
        <end position="440"/>
    </location>
</feature>
<keyword evidence="3" id="KW-0636">Prenylation</keyword>
<dbReference type="GO" id="GO:0007097">
    <property type="term" value="P:nuclear migration"/>
    <property type="evidence" value="ECO:0007669"/>
    <property type="project" value="TreeGrafter"/>
</dbReference>
<keyword evidence="11" id="KW-1185">Reference proteome</keyword>
<comment type="subcellular location">
    <subcellularLocation>
        <location evidence="4">Nucleus lamina</location>
    </subcellularLocation>
</comment>
<evidence type="ECO:0000256" key="2">
    <source>
        <dbReference type="ARBA" id="ARBA00023054"/>
    </source>
</evidence>
<feature type="coiled-coil region" evidence="6">
    <location>
        <begin position="253"/>
        <end position="376"/>
    </location>
</feature>
<dbReference type="InterPro" id="IPR036415">
    <property type="entry name" value="Lamin_tail_dom_sf"/>
</dbReference>
<feature type="compositionally biased region" description="Basic residues" evidence="7">
    <location>
        <begin position="417"/>
        <end position="428"/>
    </location>
</feature>
<dbReference type="PANTHER" id="PTHR45721">
    <property type="entry name" value="LAMIN DM0-RELATED"/>
    <property type="match status" value="1"/>
</dbReference>
<comment type="similarity">
    <text evidence="5">Belongs to the intermediate filament family.</text>
</comment>
<evidence type="ECO:0000259" key="8">
    <source>
        <dbReference type="PROSITE" id="PS51841"/>
    </source>
</evidence>
<reference evidence="10" key="2">
    <citation type="submission" date="2025-08" db="UniProtKB">
        <authorList>
            <consortium name="Ensembl"/>
        </authorList>
    </citation>
    <scope>IDENTIFICATION</scope>
</reference>
<feature type="coiled-coil region" evidence="6">
    <location>
        <begin position="39"/>
        <end position="214"/>
    </location>
</feature>
<dbReference type="PROSITE" id="PS00226">
    <property type="entry name" value="IF_ROD_1"/>
    <property type="match status" value="1"/>
</dbReference>
<dbReference type="PANTHER" id="PTHR45721:SF16">
    <property type="entry name" value="LAMIN-L(III)"/>
    <property type="match status" value="1"/>
</dbReference>
<dbReference type="GO" id="GO:0090435">
    <property type="term" value="P:protein localization to nuclear envelope"/>
    <property type="evidence" value="ECO:0007669"/>
    <property type="project" value="TreeGrafter"/>
</dbReference>
<dbReference type="Gene3D" id="1.20.5.1160">
    <property type="entry name" value="Vasodilator-stimulated phosphoprotein"/>
    <property type="match status" value="1"/>
</dbReference>
<feature type="region of interest" description="Disordered" evidence="7">
    <location>
        <begin position="1"/>
        <end position="38"/>
    </location>
</feature>
<dbReference type="PROSITE" id="PS51842">
    <property type="entry name" value="IF_ROD_2"/>
    <property type="match status" value="1"/>
</dbReference>
<evidence type="ECO:0008006" key="12">
    <source>
        <dbReference type="Google" id="ProtNLM"/>
    </source>
</evidence>
<name>A0AAY4BEK5_9TELE</name>
<dbReference type="FunFam" id="1.20.5.170:FF:000058">
    <property type="entry name" value="Intermediate filament protein B"/>
    <property type="match status" value="1"/>
</dbReference>
<keyword evidence="2 6" id="KW-0175">Coiled coil</keyword>
<evidence type="ECO:0000256" key="5">
    <source>
        <dbReference type="RuleBase" id="RU000685"/>
    </source>
</evidence>
<dbReference type="GeneID" id="114765701"/>
<organism evidence="10 11">
    <name type="scientific">Denticeps clupeoides</name>
    <name type="common">denticle herring</name>
    <dbReference type="NCBI Taxonomy" id="299321"/>
    <lineage>
        <taxon>Eukaryota</taxon>
        <taxon>Metazoa</taxon>
        <taxon>Chordata</taxon>
        <taxon>Craniata</taxon>
        <taxon>Vertebrata</taxon>
        <taxon>Euteleostomi</taxon>
        <taxon>Actinopterygii</taxon>
        <taxon>Neopterygii</taxon>
        <taxon>Teleostei</taxon>
        <taxon>Clupei</taxon>
        <taxon>Clupeiformes</taxon>
        <taxon>Denticipitoidei</taxon>
        <taxon>Denticipitidae</taxon>
        <taxon>Denticeps</taxon>
    </lineage>
</organism>
<dbReference type="SUPFAM" id="SSF74853">
    <property type="entry name" value="Lamin A/C globular tail domain"/>
    <property type="match status" value="1"/>
</dbReference>
<evidence type="ECO:0000256" key="7">
    <source>
        <dbReference type="SAM" id="MobiDB-lite"/>
    </source>
</evidence>
<reference evidence="10 11" key="1">
    <citation type="submission" date="2020-06" db="EMBL/GenBank/DDBJ databases">
        <authorList>
            <consortium name="Wellcome Sanger Institute Data Sharing"/>
        </authorList>
    </citation>
    <scope>NUCLEOTIDE SEQUENCE [LARGE SCALE GENOMIC DNA]</scope>
</reference>
<dbReference type="InterPro" id="IPR001322">
    <property type="entry name" value="Lamin_tail_dom"/>
</dbReference>
<reference evidence="10" key="3">
    <citation type="submission" date="2025-09" db="UniProtKB">
        <authorList>
            <consortium name="Ensembl"/>
        </authorList>
    </citation>
    <scope>IDENTIFICATION</scope>
</reference>
<keyword evidence="3" id="KW-0449">Lipoprotein</keyword>
<proteinExistence type="inferred from homology"/>
<sequence length="596" mass="67837">MASATSTPVASAGRATRATRRSTAGASPSSGASPTRISRMQEKEELRHLNDRLAAYIERVRQLENDKSSLQLLLEEKEESSGREAANIRRIYDAELADARKSLDSIANERARLQIELSQLLEDHRKLQARNSKKEVELNTALGHWRQLEAALNSKEAEYSNLLAGNRRQENEIADLRAQTSNLESALQNAKAQLNAEMLQRVDAQNQIHTLQEQIDFQRHITEQEVKELRSRHESRLVEVDSGRQKEFESKLAEAMQQLRKDHEGQIQQYKEELERTFVAKLENAQQAATKNSDFASSIREELAGARLRLESQTAELNHLQKQNTALEGRVRELERMLDREREVAQQRLTRKDQEMADMREQMQAQLEDYQNLLDVKLTLDMEINAYRKMLEGEEQRLKLSPSPSERANVPRTHAQGTRRLKGKKRKHEGSSGLSPCYKVSQHSSARGNVSIDEIDLEGRYITIKNNSELDQPLGGWIIRKSHPSLEEVIYQVPSGYVLRAGHTLTIWAAGAVVEPVPPGDLLLKSHQSWGAVNDVRVTLFTPQEEEAAERRLVCVQKGAEGDSDVDYDEEFVTGGDIHLRRQPKRKKKEKCCLIF</sequence>
<dbReference type="Gene3D" id="2.60.40.1260">
    <property type="entry name" value="Lamin Tail domain"/>
    <property type="match status" value="1"/>
</dbReference>
<protein>
    <recommendedName>
        <fullName evidence="12">Lamin-L(III)-like</fullName>
    </recommendedName>
</protein>
<evidence type="ECO:0000313" key="11">
    <source>
        <dbReference type="Proteomes" id="UP000694580"/>
    </source>
</evidence>
<gene>
    <name evidence="10" type="primary">lmnl3</name>
</gene>
<dbReference type="GO" id="GO:0031507">
    <property type="term" value="P:heterochromatin formation"/>
    <property type="evidence" value="ECO:0007669"/>
    <property type="project" value="TreeGrafter"/>
</dbReference>
<dbReference type="SUPFAM" id="SSF64593">
    <property type="entry name" value="Intermediate filament protein, coiled coil region"/>
    <property type="match status" value="2"/>
</dbReference>
<dbReference type="GO" id="GO:0006998">
    <property type="term" value="P:nuclear envelope organization"/>
    <property type="evidence" value="ECO:0007669"/>
    <property type="project" value="TreeGrafter"/>
</dbReference>
<evidence type="ECO:0000256" key="4">
    <source>
        <dbReference type="ARBA" id="ARBA00024186"/>
    </source>
</evidence>
<dbReference type="GO" id="GO:0051664">
    <property type="term" value="P:nuclear pore localization"/>
    <property type="evidence" value="ECO:0007669"/>
    <property type="project" value="TreeGrafter"/>
</dbReference>
<dbReference type="SMART" id="SM01391">
    <property type="entry name" value="Filament"/>
    <property type="match status" value="1"/>
</dbReference>
<evidence type="ECO:0000313" key="10">
    <source>
        <dbReference type="Ensembl" id="ENSDCDP00010019364.1"/>
    </source>
</evidence>
<dbReference type="GO" id="GO:0005200">
    <property type="term" value="F:structural constituent of cytoskeleton"/>
    <property type="evidence" value="ECO:0007669"/>
    <property type="project" value="TreeGrafter"/>
</dbReference>
<accession>A0AAY4BEK5</accession>
<feature type="compositionally biased region" description="Low complexity" evidence="7">
    <location>
        <begin position="10"/>
        <end position="36"/>
    </location>
</feature>
<keyword evidence="1 5" id="KW-0403">Intermediate filament</keyword>
<dbReference type="AlphaFoldDB" id="A0AAY4BEK5"/>
<dbReference type="Pfam" id="PF00932">
    <property type="entry name" value="LTD"/>
    <property type="match status" value="1"/>
</dbReference>
<evidence type="ECO:0000256" key="6">
    <source>
        <dbReference type="SAM" id="Coils"/>
    </source>
</evidence>
<dbReference type="RefSeq" id="XP_028811876.1">
    <property type="nucleotide sequence ID" value="XM_028956043.1"/>
</dbReference>
<dbReference type="PROSITE" id="PS51841">
    <property type="entry name" value="LTD"/>
    <property type="match status" value="1"/>
</dbReference>
<evidence type="ECO:0000256" key="1">
    <source>
        <dbReference type="ARBA" id="ARBA00022754"/>
    </source>
</evidence>
<dbReference type="Proteomes" id="UP000694580">
    <property type="component" value="Chromosome 16"/>
</dbReference>
<dbReference type="Ensembl" id="ENSDCDT00010020475.1">
    <property type="protein sequence ID" value="ENSDCDP00010019364.1"/>
    <property type="gene ID" value="ENSDCDG00010008708.1"/>
</dbReference>
<dbReference type="Gene3D" id="1.20.5.170">
    <property type="match status" value="1"/>
</dbReference>